<reference evidence="1" key="1">
    <citation type="submission" date="2014-06" db="EMBL/GenBank/DDBJ databases">
        <title>Key roles for freshwater Actinobacteria revealed by deep metagenomic sequencing.</title>
        <authorList>
            <person name="Ghai R."/>
            <person name="Mizuno C.M."/>
            <person name="Picazo A."/>
            <person name="Camacho A."/>
            <person name="Rodriguez-Valera F."/>
        </authorList>
    </citation>
    <scope>NUCLEOTIDE SEQUENCE</scope>
</reference>
<dbReference type="EMBL" id="JNSL01000028">
    <property type="protein sequence ID" value="KGA19684.1"/>
    <property type="molecule type" value="Genomic_DNA"/>
</dbReference>
<organism evidence="1">
    <name type="scientific">freshwater metagenome</name>
    <dbReference type="NCBI Taxonomy" id="449393"/>
    <lineage>
        <taxon>unclassified sequences</taxon>
        <taxon>metagenomes</taxon>
        <taxon>ecological metagenomes</taxon>
    </lineage>
</organism>
<proteinExistence type="predicted"/>
<name>A0A094QBZ7_9ZZZZ</name>
<accession>A0A094QBZ7</accession>
<dbReference type="SUPFAM" id="SSF102198">
    <property type="entry name" value="Putative cyclase"/>
    <property type="match status" value="1"/>
</dbReference>
<comment type="caution">
    <text evidence="1">The sequence shown here is derived from an EMBL/GenBank/DDBJ whole genome shotgun (WGS) entry which is preliminary data.</text>
</comment>
<sequence>MAGLKDLAADLASGAVQVLDLTAPLHSNTPILVLPEPFGQTASFKLEEISKYDDRGPAWYWNNFHTGEHTGTHLDAPNHWITGKDGDDVASIPAKRLIGPAVVLDFVKESAANPDFLLEVSHIEAWEKANGQIPAGAWVLFRTGWSKFGDDPKAFANADDKGPHTPGLPPSTAEFLATKRDILGLGVETVGIDAGGAFGMDVPFPCHNYLLGNNKYGLTQLRNLDKLPTTGAIVIASPLKIVGGSGSPTRVLALISK</sequence>
<dbReference type="PANTHER" id="PTHR31118">
    <property type="entry name" value="CYCLASE-LIKE PROTEIN 2"/>
    <property type="match status" value="1"/>
</dbReference>
<evidence type="ECO:0000313" key="1">
    <source>
        <dbReference type="EMBL" id="KGA19684.1"/>
    </source>
</evidence>
<dbReference type="PANTHER" id="PTHR31118:SF12">
    <property type="entry name" value="CYCLASE-LIKE PROTEIN 2"/>
    <property type="match status" value="1"/>
</dbReference>
<dbReference type="Gene3D" id="3.50.30.50">
    <property type="entry name" value="Putative cyclase"/>
    <property type="match status" value="1"/>
</dbReference>
<dbReference type="AlphaFoldDB" id="A0A094QBZ7"/>
<dbReference type="GO" id="GO:0004061">
    <property type="term" value="F:arylformamidase activity"/>
    <property type="evidence" value="ECO:0007669"/>
    <property type="project" value="InterPro"/>
</dbReference>
<protein>
    <recommendedName>
        <fullName evidence="2">Cyclase</fullName>
    </recommendedName>
</protein>
<dbReference type="InterPro" id="IPR007325">
    <property type="entry name" value="KFase/CYL"/>
</dbReference>
<dbReference type="GO" id="GO:0019441">
    <property type="term" value="P:L-tryptophan catabolic process to kynurenine"/>
    <property type="evidence" value="ECO:0007669"/>
    <property type="project" value="InterPro"/>
</dbReference>
<dbReference type="InterPro" id="IPR037175">
    <property type="entry name" value="KFase_sf"/>
</dbReference>
<gene>
    <name evidence="1" type="ORF">GM51_6290</name>
</gene>
<dbReference type="Pfam" id="PF04199">
    <property type="entry name" value="Cyclase"/>
    <property type="match status" value="1"/>
</dbReference>
<evidence type="ECO:0008006" key="2">
    <source>
        <dbReference type="Google" id="ProtNLM"/>
    </source>
</evidence>